<feature type="transmembrane region" description="Helical" evidence="2">
    <location>
        <begin position="67"/>
        <end position="88"/>
    </location>
</feature>
<dbReference type="Proteomes" id="UP001275084">
    <property type="component" value="Unassembled WGS sequence"/>
</dbReference>
<dbReference type="AlphaFoldDB" id="A0AAJ0MD98"/>
<feature type="transmembrane region" description="Helical" evidence="2">
    <location>
        <begin position="642"/>
        <end position="664"/>
    </location>
</feature>
<comment type="caution">
    <text evidence="3">The sequence shown here is derived from an EMBL/GenBank/DDBJ whole genome shotgun (WGS) entry which is preliminary data.</text>
</comment>
<proteinExistence type="predicted"/>
<evidence type="ECO:0000313" key="3">
    <source>
        <dbReference type="EMBL" id="KAK3352225.1"/>
    </source>
</evidence>
<name>A0AAJ0MD98_9PEZI</name>
<organism evidence="3 4">
    <name type="scientific">Lasiosphaeria hispida</name>
    <dbReference type="NCBI Taxonomy" id="260671"/>
    <lineage>
        <taxon>Eukaryota</taxon>
        <taxon>Fungi</taxon>
        <taxon>Dikarya</taxon>
        <taxon>Ascomycota</taxon>
        <taxon>Pezizomycotina</taxon>
        <taxon>Sordariomycetes</taxon>
        <taxon>Sordariomycetidae</taxon>
        <taxon>Sordariales</taxon>
        <taxon>Lasiosphaeriaceae</taxon>
        <taxon>Lasiosphaeria</taxon>
    </lineage>
</organism>
<accession>A0AAJ0MD98</accession>
<keyword evidence="2" id="KW-0472">Membrane</keyword>
<keyword evidence="4" id="KW-1185">Reference proteome</keyword>
<feature type="region of interest" description="Disordered" evidence="1">
    <location>
        <begin position="37"/>
        <end position="58"/>
    </location>
</feature>
<dbReference type="EMBL" id="JAUIQD010000004">
    <property type="protein sequence ID" value="KAK3352225.1"/>
    <property type="molecule type" value="Genomic_DNA"/>
</dbReference>
<evidence type="ECO:0000256" key="1">
    <source>
        <dbReference type="SAM" id="MobiDB-lite"/>
    </source>
</evidence>
<keyword evidence="2" id="KW-1133">Transmembrane helix</keyword>
<sequence length="731" mass="80491">MPFSIRGPCLRFCVVSNLPDTVGTLLLEPTMEAIDLGTTSEDSATRRDVSHPSGSKPQKHFTRLHRIVLIGAPIVSFGTLGFLAFLWAGSYRARNSLPIPQSWYKLLDRDWVLRAVTLTTLALRTATALDAGIATSMLAALLLERQGVRLSQLAGVSVLRSTDSPPHTLAWIARNDILGPPLHKLRYLLTILLLTTLATQLASTILLFDFNNTTIPRSPAATNSTIRYSYSATSGPIKFYNSNQAPFFGYSARFPRFAEYSEPPAQPAPAEERTFQDTGIVYRAFIPLQKESREKLKQYSGPATVLSAQVVCVRPNISRFAVSSPQIPRHSQILFANLTYSLGIPALPKSIDIFAGNFSKSAAVSRKLSVPVSISSMLLDDNPGLDANQWPMSVASVVMYRSRGFLLLNWTGSFRDWNSGDLAFQDSWQRRSRKEWTTLSHRTRSVSVDVTMCVTRFNSSLYLVDTDIGVPAIEPEVAWDNATGSLTTADAATYLGQRDRPNELLFHMTTPPAVQISGNNTGRETIGIGASVTEQVVLAMENMVGKFAALDHSGKLLAGMRWAATLCYDINLDSHIGLHNSFTGVFQDVMQRTRNPAVAVQSLLTMGTANAYVELQPYFDFVLPVAYSVWAPAFIPTRWRGFGIIAAAVVVHALAVAIVVVLFVRETSSTQLGNSWQAVSQVMDDETRLLIPEAAKYESGEFQKRIKSEGRNVRYRIVKEGDSESPKLAKT</sequence>
<keyword evidence="2" id="KW-0812">Transmembrane</keyword>
<reference evidence="3" key="1">
    <citation type="journal article" date="2023" name="Mol. Phylogenet. Evol.">
        <title>Genome-scale phylogeny and comparative genomics of the fungal order Sordariales.</title>
        <authorList>
            <person name="Hensen N."/>
            <person name="Bonometti L."/>
            <person name="Westerberg I."/>
            <person name="Brannstrom I.O."/>
            <person name="Guillou S."/>
            <person name="Cros-Aarteil S."/>
            <person name="Calhoun S."/>
            <person name="Haridas S."/>
            <person name="Kuo A."/>
            <person name="Mondo S."/>
            <person name="Pangilinan J."/>
            <person name="Riley R."/>
            <person name="LaButti K."/>
            <person name="Andreopoulos B."/>
            <person name="Lipzen A."/>
            <person name="Chen C."/>
            <person name="Yan M."/>
            <person name="Daum C."/>
            <person name="Ng V."/>
            <person name="Clum A."/>
            <person name="Steindorff A."/>
            <person name="Ohm R.A."/>
            <person name="Martin F."/>
            <person name="Silar P."/>
            <person name="Natvig D.O."/>
            <person name="Lalanne C."/>
            <person name="Gautier V."/>
            <person name="Ament-Velasquez S.L."/>
            <person name="Kruys A."/>
            <person name="Hutchinson M.I."/>
            <person name="Powell A.J."/>
            <person name="Barry K."/>
            <person name="Miller A.N."/>
            <person name="Grigoriev I.V."/>
            <person name="Debuchy R."/>
            <person name="Gladieux P."/>
            <person name="Hiltunen Thoren M."/>
            <person name="Johannesson H."/>
        </authorList>
    </citation>
    <scope>NUCLEOTIDE SEQUENCE</scope>
    <source>
        <strain evidence="3">CBS 955.72</strain>
    </source>
</reference>
<evidence type="ECO:0000256" key="2">
    <source>
        <dbReference type="SAM" id="Phobius"/>
    </source>
</evidence>
<gene>
    <name evidence="3" type="ORF">B0T25DRAFT_541442</name>
</gene>
<evidence type="ECO:0000313" key="4">
    <source>
        <dbReference type="Proteomes" id="UP001275084"/>
    </source>
</evidence>
<protein>
    <submittedName>
        <fullName evidence="3">Uncharacterized protein</fullName>
    </submittedName>
</protein>
<reference evidence="3" key="2">
    <citation type="submission" date="2023-06" db="EMBL/GenBank/DDBJ databases">
        <authorList>
            <consortium name="Lawrence Berkeley National Laboratory"/>
            <person name="Haridas S."/>
            <person name="Hensen N."/>
            <person name="Bonometti L."/>
            <person name="Westerberg I."/>
            <person name="Brannstrom I.O."/>
            <person name="Guillou S."/>
            <person name="Cros-Aarteil S."/>
            <person name="Calhoun S."/>
            <person name="Kuo A."/>
            <person name="Mondo S."/>
            <person name="Pangilinan J."/>
            <person name="Riley R."/>
            <person name="Labutti K."/>
            <person name="Andreopoulos B."/>
            <person name="Lipzen A."/>
            <person name="Chen C."/>
            <person name="Yanf M."/>
            <person name="Daum C."/>
            <person name="Ng V."/>
            <person name="Clum A."/>
            <person name="Steindorff A."/>
            <person name="Ohm R."/>
            <person name="Martin F."/>
            <person name="Silar P."/>
            <person name="Natvig D."/>
            <person name="Lalanne C."/>
            <person name="Gautier V."/>
            <person name="Ament-Velasquez S.L."/>
            <person name="Kruys A."/>
            <person name="Hutchinson M.I."/>
            <person name="Powell A.J."/>
            <person name="Barry K."/>
            <person name="Miller A.N."/>
            <person name="Grigoriev I.V."/>
            <person name="Debuchy R."/>
            <person name="Gladieux P."/>
            <person name="Thoren M.H."/>
            <person name="Johannesson H."/>
        </authorList>
    </citation>
    <scope>NUCLEOTIDE SEQUENCE</scope>
    <source>
        <strain evidence="3">CBS 955.72</strain>
    </source>
</reference>